<protein>
    <recommendedName>
        <fullName evidence="9">Glycosyltransferase RgtA/B/C/D-like domain-containing protein</fullName>
    </recommendedName>
</protein>
<feature type="transmembrane region" description="Helical" evidence="8">
    <location>
        <begin position="275"/>
        <end position="300"/>
    </location>
</feature>
<evidence type="ECO:0000313" key="10">
    <source>
        <dbReference type="EMBL" id="MXY92859.1"/>
    </source>
</evidence>
<sequence length="611" mass="68445">MEKMKSRFRTPSLSGIGYNPGELLFVAGLMVVAGVLRFYRIEEKSIWLDESFSLWIARHSLWEGWRWLIEVDQHPPFYYSLLHLWIALFGTLEGAVRTLSALASVLTIPVFYAACRRLLDGKTAAIAAFILTVSPFHVQFAQETRMYALLTLEVACVIYFLSRLFTSRIAQSRDWIGLAVSQALVMLTHNTAAVYLPVALNAAAGLVYLLFPTGVGGGTAGGGQVGAPADAGKNVDSQESSRLEGEYNRQVDAPESHEEVDADAFWKNWVRFQGLVVLLWLPWAVPFIIQVIDVGSGFWLPPPWPNLVLDTFRNFHFAFLPAELPLRPVWMWGYGVLAAMGLAGLLYANVPHARNRRKPALGSLFDVSDRGERDAHPLARDRAAVLLLCLFLVPHVVALLVSLRSPIYAERPLIWTTLPYFVLVAAGIRAMGGTRGRSVLESLIPRRLAGLAGPLSTVRLGVQLLVLAAILGLSSLSLNGYYFWFQKEAWDEAALHVAEQARPGEMILFNATWVQIPFEYYYERYELDSLLKGLPVDLFDRGELEPAMEESDVPRIQELLAGRDQVWLVYSHNWYSDPDGIIPRELGKVFRDAEIADFRGVQIIRFSGREQ</sequence>
<comment type="subcellular location">
    <subcellularLocation>
        <location evidence="1">Cell membrane</location>
        <topology evidence="1">Multi-pass membrane protein</topology>
    </subcellularLocation>
</comment>
<keyword evidence="2" id="KW-1003">Cell membrane</keyword>
<evidence type="ECO:0000256" key="5">
    <source>
        <dbReference type="ARBA" id="ARBA00022692"/>
    </source>
</evidence>
<evidence type="ECO:0000256" key="4">
    <source>
        <dbReference type="ARBA" id="ARBA00022679"/>
    </source>
</evidence>
<dbReference type="PANTHER" id="PTHR33908:SF11">
    <property type="entry name" value="MEMBRANE PROTEIN"/>
    <property type="match status" value="1"/>
</dbReference>
<evidence type="ECO:0000256" key="1">
    <source>
        <dbReference type="ARBA" id="ARBA00004651"/>
    </source>
</evidence>
<dbReference type="AlphaFoldDB" id="A0A6B0YS62"/>
<dbReference type="InterPro" id="IPR038731">
    <property type="entry name" value="RgtA/B/C-like"/>
</dbReference>
<feature type="transmembrane region" description="Helical" evidence="8">
    <location>
        <begin position="84"/>
        <end position="112"/>
    </location>
</feature>
<dbReference type="Pfam" id="PF13231">
    <property type="entry name" value="PMT_2"/>
    <property type="match status" value="1"/>
</dbReference>
<evidence type="ECO:0000256" key="3">
    <source>
        <dbReference type="ARBA" id="ARBA00022676"/>
    </source>
</evidence>
<keyword evidence="3" id="KW-0328">Glycosyltransferase</keyword>
<dbReference type="InterPro" id="IPR050297">
    <property type="entry name" value="LipidA_mod_glycosyltrf_83"/>
</dbReference>
<feature type="transmembrane region" description="Helical" evidence="8">
    <location>
        <begin position="383"/>
        <end position="401"/>
    </location>
</feature>
<dbReference type="GO" id="GO:0009103">
    <property type="term" value="P:lipopolysaccharide biosynthetic process"/>
    <property type="evidence" value="ECO:0007669"/>
    <property type="project" value="UniProtKB-ARBA"/>
</dbReference>
<feature type="transmembrane region" description="Helical" evidence="8">
    <location>
        <begin position="21"/>
        <end position="39"/>
    </location>
</feature>
<feature type="domain" description="Glycosyltransferase RgtA/B/C/D-like" evidence="9">
    <location>
        <begin position="73"/>
        <end position="201"/>
    </location>
</feature>
<keyword evidence="6 8" id="KW-1133">Transmembrane helix</keyword>
<dbReference type="GO" id="GO:0016763">
    <property type="term" value="F:pentosyltransferase activity"/>
    <property type="evidence" value="ECO:0007669"/>
    <property type="project" value="TreeGrafter"/>
</dbReference>
<feature type="transmembrane region" description="Helical" evidence="8">
    <location>
        <begin position="413"/>
        <end position="432"/>
    </location>
</feature>
<name>A0A6B0YS62_9CHLR</name>
<accession>A0A6B0YS62</accession>
<gene>
    <name evidence="10" type="ORF">F4Y42_05345</name>
</gene>
<comment type="caution">
    <text evidence="10">The sequence shown here is derived from an EMBL/GenBank/DDBJ whole genome shotgun (WGS) entry which is preliminary data.</text>
</comment>
<dbReference type="PANTHER" id="PTHR33908">
    <property type="entry name" value="MANNOSYLTRANSFERASE YKCB-RELATED"/>
    <property type="match status" value="1"/>
</dbReference>
<feature type="transmembrane region" description="Helical" evidence="8">
    <location>
        <begin position="146"/>
        <end position="165"/>
    </location>
</feature>
<evidence type="ECO:0000256" key="2">
    <source>
        <dbReference type="ARBA" id="ARBA00022475"/>
    </source>
</evidence>
<proteinExistence type="predicted"/>
<dbReference type="GO" id="GO:0005886">
    <property type="term" value="C:plasma membrane"/>
    <property type="evidence" value="ECO:0007669"/>
    <property type="project" value="UniProtKB-SubCell"/>
</dbReference>
<keyword evidence="4" id="KW-0808">Transferase</keyword>
<keyword evidence="5 8" id="KW-0812">Transmembrane</keyword>
<evidence type="ECO:0000256" key="6">
    <source>
        <dbReference type="ARBA" id="ARBA00022989"/>
    </source>
</evidence>
<organism evidence="10">
    <name type="scientific">Caldilineaceae bacterium SB0664_bin_27</name>
    <dbReference type="NCBI Taxonomy" id="2605260"/>
    <lineage>
        <taxon>Bacteria</taxon>
        <taxon>Bacillati</taxon>
        <taxon>Chloroflexota</taxon>
        <taxon>Caldilineae</taxon>
        <taxon>Caldilineales</taxon>
        <taxon>Caldilineaceae</taxon>
    </lineage>
</organism>
<reference evidence="10" key="1">
    <citation type="submission" date="2019-09" db="EMBL/GenBank/DDBJ databases">
        <title>Characterisation of the sponge microbiome using genome-centric metagenomics.</title>
        <authorList>
            <person name="Engelberts J.P."/>
            <person name="Robbins S.J."/>
            <person name="De Goeij J.M."/>
            <person name="Aranda M."/>
            <person name="Bell S.C."/>
            <person name="Webster N.S."/>
        </authorList>
    </citation>
    <scope>NUCLEOTIDE SEQUENCE</scope>
    <source>
        <strain evidence="10">SB0664_bin_27</strain>
    </source>
</reference>
<evidence type="ECO:0000256" key="7">
    <source>
        <dbReference type="ARBA" id="ARBA00023136"/>
    </source>
</evidence>
<evidence type="ECO:0000259" key="9">
    <source>
        <dbReference type="Pfam" id="PF13231"/>
    </source>
</evidence>
<feature type="transmembrane region" description="Helical" evidence="8">
    <location>
        <begin position="329"/>
        <end position="348"/>
    </location>
</feature>
<dbReference type="EMBL" id="VXRG01000045">
    <property type="protein sequence ID" value="MXY92859.1"/>
    <property type="molecule type" value="Genomic_DNA"/>
</dbReference>
<evidence type="ECO:0000256" key="8">
    <source>
        <dbReference type="SAM" id="Phobius"/>
    </source>
</evidence>
<feature type="transmembrane region" description="Helical" evidence="8">
    <location>
        <begin position="124"/>
        <end position="140"/>
    </location>
</feature>
<keyword evidence="7 8" id="KW-0472">Membrane</keyword>
<feature type="transmembrane region" description="Helical" evidence="8">
    <location>
        <begin position="464"/>
        <end position="484"/>
    </location>
</feature>